<proteinExistence type="predicted"/>
<feature type="compositionally biased region" description="Polar residues" evidence="1">
    <location>
        <begin position="157"/>
        <end position="167"/>
    </location>
</feature>
<organism evidence="2 3">
    <name type="scientific">Rhamnella rubrinervis</name>
    <dbReference type="NCBI Taxonomy" id="2594499"/>
    <lineage>
        <taxon>Eukaryota</taxon>
        <taxon>Viridiplantae</taxon>
        <taxon>Streptophyta</taxon>
        <taxon>Embryophyta</taxon>
        <taxon>Tracheophyta</taxon>
        <taxon>Spermatophyta</taxon>
        <taxon>Magnoliopsida</taxon>
        <taxon>eudicotyledons</taxon>
        <taxon>Gunneridae</taxon>
        <taxon>Pentapetalae</taxon>
        <taxon>rosids</taxon>
        <taxon>fabids</taxon>
        <taxon>Rosales</taxon>
        <taxon>Rhamnaceae</taxon>
        <taxon>rhamnoid group</taxon>
        <taxon>Rhamneae</taxon>
        <taxon>Rhamnella</taxon>
    </lineage>
</organism>
<dbReference type="AlphaFoldDB" id="A0A8K0GVG0"/>
<reference evidence="2" key="1">
    <citation type="submission" date="2020-03" db="EMBL/GenBank/DDBJ databases">
        <title>A high-quality chromosome-level genome assembly of a woody plant with both climbing and erect habits, Rhamnella rubrinervis.</title>
        <authorList>
            <person name="Lu Z."/>
            <person name="Yang Y."/>
            <person name="Zhu X."/>
            <person name="Sun Y."/>
        </authorList>
    </citation>
    <scope>NUCLEOTIDE SEQUENCE</scope>
    <source>
        <strain evidence="2">BYM</strain>
        <tissue evidence="2">Leaf</tissue>
    </source>
</reference>
<gene>
    <name evidence="2" type="ORF">FNV43_RR22746</name>
</gene>
<evidence type="ECO:0000313" key="3">
    <source>
        <dbReference type="Proteomes" id="UP000796880"/>
    </source>
</evidence>
<accession>A0A8K0GVG0</accession>
<evidence type="ECO:0000313" key="2">
    <source>
        <dbReference type="EMBL" id="KAF3435655.1"/>
    </source>
</evidence>
<evidence type="ECO:0000256" key="1">
    <source>
        <dbReference type="SAM" id="MobiDB-lite"/>
    </source>
</evidence>
<name>A0A8K0GVG0_9ROSA</name>
<comment type="caution">
    <text evidence="2">The sequence shown here is derived from an EMBL/GenBank/DDBJ whole genome shotgun (WGS) entry which is preliminary data.</text>
</comment>
<dbReference type="Proteomes" id="UP000796880">
    <property type="component" value="Unassembled WGS sequence"/>
</dbReference>
<keyword evidence="3" id="KW-1185">Reference proteome</keyword>
<protein>
    <submittedName>
        <fullName evidence="2">Uncharacterized protein</fullName>
    </submittedName>
</protein>
<sequence length="245" mass="26583">MECTKTKSCDGCDLWRFATMVGQFSSRLSLPSYHSVLRWWISDNLDSHLFIVFEEDVRRAPIGSSIGSHISLLLPTFIRTVNGFYSPHCCVAVFSGDSSGAPILDAQRSIPDSALHNSSFLFECFRHSPFASSGASVHFEDILISGVKSSLVPSSTAALSPENSSPSPVRPEPTAFHSGAHPEQRSGFAVLHSNQPVASNCSSGIEGLSDLLMIPRVAFWVLSSGLLTPGEELIYGHRSSWVLLE</sequence>
<dbReference type="EMBL" id="VOIH02000010">
    <property type="protein sequence ID" value="KAF3435655.1"/>
    <property type="molecule type" value="Genomic_DNA"/>
</dbReference>
<feature type="region of interest" description="Disordered" evidence="1">
    <location>
        <begin position="157"/>
        <end position="180"/>
    </location>
</feature>